<feature type="domain" description="ABC transporter" evidence="9">
    <location>
        <begin position="2"/>
        <end position="236"/>
    </location>
</feature>
<name>A0ABT2T0P5_9FIRM</name>
<dbReference type="InterPro" id="IPR003593">
    <property type="entry name" value="AAA+_ATPase"/>
</dbReference>
<dbReference type="InterPro" id="IPR030679">
    <property type="entry name" value="ABC_ATPase_HisP-typ"/>
</dbReference>
<dbReference type="Proteomes" id="UP001652432">
    <property type="component" value="Unassembled WGS sequence"/>
</dbReference>
<dbReference type="SUPFAM" id="SSF52540">
    <property type="entry name" value="P-loop containing nucleoside triphosphate hydrolases"/>
    <property type="match status" value="1"/>
</dbReference>
<dbReference type="CDD" id="cd03262">
    <property type="entry name" value="ABC_HisP_GlnQ"/>
    <property type="match status" value="1"/>
</dbReference>
<dbReference type="InterPro" id="IPR003439">
    <property type="entry name" value="ABC_transporter-like_ATP-bd"/>
</dbReference>
<dbReference type="PROSITE" id="PS50893">
    <property type="entry name" value="ABC_TRANSPORTER_2"/>
    <property type="match status" value="1"/>
</dbReference>
<accession>A0ABT2T0P5</accession>
<dbReference type="Gene3D" id="3.40.50.300">
    <property type="entry name" value="P-loop containing nucleotide triphosphate hydrolases"/>
    <property type="match status" value="1"/>
</dbReference>
<keyword evidence="11" id="KW-1185">Reference proteome</keyword>
<dbReference type="PIRSF" id="PIRSF039085">
    <property type="entry name" value="ABC_ATPase_HisP"/>
    <property type="match status" value="1"/>
</dbReference>
<evidence type="ECO:0000256" key="6">
    <source>
        <dbReference type="ARBA" id="ARBA00022840"/>
    </source>
</evidence>
<comment type="caution">
    <text evidence="10">The sequence shown here is derived from an EMBL/GenBank/DDBJ whole genome shotgun (WGS) entry which is preliminary data.</text>
</comment>
<keyword evidence="6 10" id="KW-0067">ATP-binding</keyword>
<evidence type="ECO:0000256" key="7">
    <source>
        <dbReference type="ARBA" id="ARBA00022970"/>
    </source>
</evidence>
<dbReference type="GO" id="GO:0005524">
    <property type="term" value="F:ATP binding"/>
    <property type="evidence" value="ECO:0007669"/>
    <property type="project" value="UniProtKB-KW"/>
</dbReference>
<comment type="subcellular location">
    <subcellularLocation>
        <location evidence="1">Cell membrane</location>
        <topology evidence="1">Peripheral membrane protein</topology>
    </subcellularLocation>
</comment>
<dbReference type="InterPro" id="IPR027417">
    <property type="entry name" value="P-loop_NTPase"/>
</dbReference>
<organism evidence="10 11">
    <name type="scientific">Suilimivivens aceti</name>
    <dbReference type="NCBI Taxonomy" id="2981774"/>
    <lineage>
        <taxon>Bacteria</taxon>
        <taxon>Bacillati</taxon>
        <taxon>Bacillota</taxon>
        <taxon>Clostridia</taxon>
        <taxon>Lachnospirales</taxon>
        <taxon>Lachnospiraceae</taxon>
        <taxon>Suilimivivens</taxon>
    </lineage>
</organism>
<evidence type="ECO:0000256" key="5">
    <source>
        <dbReference type="ARBA" id="ARBA00022741"/>
    </source>
</evidence>
<gene>
    <name evidence="10" type="ORF">OCV77_04785</name>
</gene>
<evidence type="ECO:0000256" key="4">
    <source>
        <dbReference type="ARBA" id="ARBA00022475"/>
    </source>
</evidence>
<evidence type="ECO:0000256" key="3">
    <source>
        <dbReference type="ARBA" id="ARBA00022448"/>
    </source>
</evidence>
<protein>
    <submittedName>
        <fullName evidence="10">Amino acid ABC transporter ATP-binding protein</fullName>
    </submittedName>
</protein>
<evidence type="ECO:0000259" key="9">
    <source>
        <dbReference type="PROSITE" id="PS50893"/>
    </source>
</evidence>
<keyword evidence="8" id="KW-0472">Membrane</keyword>
<dbReference type="Pfam" id="PF00005">
    <property type="entry name" value="ABC_tran"/>
    <property type="match status" value="1"/>
</dbReference>
<comment type="similarity">
    <text evidence="2">Belongs to the ABC transporter superfamily.</text>
</comment>
<keyword evidence="3" id="KW-0813">Transport</keyword>
<evidence type="ECO:0000256" key="2">
    <source>
        <dbReference type="ARBA" id="ARBA00005417"/>
    </source>
</evidence>
<reference evidence="10 11" key="1">
    <citation type="journal article" date="2021" name="ISME Commun">
        <title>Automated analysis of genomic sequences facilitates high-throughput and comprehensive description of bacteria.</title>
        <authorList>
            <person name="Hitch T.C.A."/>
        </authorList>
    </citation>
    <scope>NUCLEOTIDE SEQUENCE [LARGE SCALE GENOMIC DNA]</scope>
    <source>
        <strain evidence="10 11">Sanger_18</strain>
    </source>
</reference>
<dbReference type="EMBL" id="JAOQKJ010000003">
    <property type="protein sequence ID" value="MCU6743823.1"/>
    <property type="molecule type" value="Genomic_DNA"/>
</dbReference>
<evidence type="ECO:0000256" key="1">
    <source>
        <dbReference type="ARBA" id="ARBA00004202"/>
    </source>
</evidence>
<dbReference type="SMART" id="SM00382">
    <property type="entry name" value="AAA"/>
    <property type="match status" value="1"/>
</dbReference>
<dbReference type="PANTHER" id="PTHR43166">
    <property type="entry name" value="AMINO ACID IMPORT ATP-BINDING PROTEIN"/>
    <property type="match status" value="1"/>
</dbReference>
<sequence length="243" mass="26697">MLEVSHLEKSFGSHSVLKDISFSVHPGDVVSVIGASGSGKSTMLRCINLLETPDGGSILYHGEDITARKMNVPAYRARVGMVFQSFNLFSNMTVLENCMVGQIKVAKKSKEEAREKALKFLDKVGMSAYVNAKPRQLSGGQKQRVAIARALAMEPEILLFDEPTSALDPQMVGEVLEVMTALAREGLTMIVVTHEMAFARDISSHVLFMADGVICEEGTPKQIFGQPKEEATKEFLARFRNML</sequence>
<evidence type="ECO:0000256" key="8">
    <source>
        <dbReference type="ARBA" id="ARBA00023136"/>
    </source>
</evidence>
<evidence type="ECO:0000313" key="11">
    <source>
        <dbReference type="Proteomes" id="UP001652432"/>
    </source>
</evidence>
<dbReference type="InterPro" id="IPR050086">
    <property type="entry name" value="MetN_ABC_transporter-like"/>
</dbReference>
<dbReference type="PROSITE" id="PS00211">
    <property type="entry name" value="ABC_TRANSPORTER_1"/>
    <property type="match status" value="1"/>
</dbReference>
<dbReference type="PANTHER" id="PTHR43166:SF9">
    <property type="entry name" value="GLUTAMATE_ASPARTATE IMPORT ATP-BINDING PROTEIN GLTL"/>
    <property type="match status" value="1"/>
</dbReference>
<keyword evidence="4" id="KW-1003">Cell membrane</keyword>
<keyword evidence="5" id="KW-0547">Nucleotide-binding</keyword>
<dbReference type="InterPro" id="IPR017871">
    <property type="entry name" value="ABC_transporter-like_CS"/>
</dbReference>
<evidence type="ECO:0000313" key="10">
    <source>
        <dbReference type="EMBL" id="MCU6743823.1"/>
    </source>
</evidence>
<proteinExistence type="inferred from homology"/>
<keyword evidence="7" id="KW-0029">Amino-acid transport</keyword>